<dbReference type="PANTHER" id="PTHR12526:SF637">
    <property type="entry name" value="GLYCOSYLTRANSFERASE EPSF-RELATED"/>
    <property type="match status" value="1"/>
</dbReference>
<evidence type="ECO:0000313" key="3">
    <source>
        <dbReference type="Proteomes" id="UP001169719"/>
    </source>
</evidence>
<feature type="domain" description="Glycosyltransferase subfamily 4-like N-terminal" evidence="1">
    <location>
        <begin position="30"/>
        <end position="171"/>
    </location>
</feature>
<comment type="caution">
    <text evidence="2">The sequence shown here is derived from an EMBL/GenBank/DDBJ whole genome shotgun (WGS) entry which is preliminary data.</text>
</comment>
<accession>A0ABT7XYN4</accession>
<dbReference type="EC" id="2.4.-.-" evidence="2"/>
<dbReference type="GO" id="GO:0016757">
    <property type="term" value="F:glycosyltransferase activity"/>
    <property type="evidence" value="ECO:0007669"/>
    <property type="project" value="UniProtKB-KW"/>
</dbReference>
<dbReference type="EMBL" id="JAUEOZ010000001">
    <property type="protein sequence ID" value="MDN2480885.1"/>
    <property type="molecule type" value="Genomic_DNA"/>
</dbReference>
<name>A0ABT7XYN4_9VIBR</name>
<keyword evidence="3" id="KW-1185">Reference proteome</keyword>
<sequence length="356" mass="40090">MSDTANNHSSSNTSQPSQGEIWLLLDSFTFGGIETHVVELAHGLIQFEQPVRVVLLTQFDTPSAIINKLTQANIPYSYLYQLAHANPSRQFLALMNQCFNACQQWQPKVLHAHGYKANLISKLCSGSTRQVATFHSGETPTGAVRFYDWLDRYSACLSSHNFTVSLQIADKIPYRTQTLNNFVNTQNLKPSAGKRIAFVGRLSHEKGPDTFIEIAQALPEHHFYLYGDGDMMDELKCVAPNNVTFEGFQADMTKVWPQIGLLLITSRYEGLPMTALEAMAREIPVISFAVGAVEALIQHEHNGWIAHNQDDIIHYIEQWHSIERHCRLTLTSNAAKTITEHYSTQSVIPQLIESYQ</sequence>
<evidence type="ECO:0000259" key="1">
    <source>
        <dbReference type="Pfam" id="PF13439"/>
    </source>
</evidence>
<protein>
    <submittedName>
        <fullName evidence="2">Glycosyltransferase family 4 protein</fullName>
        <ecNumber evidence="2">2.4.-.-</ecNumber>
    </submittedName>
</protein>
<evidence type="ECO:0000313" key="2">
    <source>
        <dbReference type="EMBL" id="MDN2480885.1"/>
    </source>
</evidence>
<gene>
    <name evidence="2" type="ORF">QWJ08_05715</name>
</gene>
<keyword evidence="2" id="KW-0328">Glycosyltransferase</keyword>
<proteinExistence type="predicted"/>
<dbReference type="RefSeq" id="WP_289961042.1">
    <property type="nucleotide sequence ID" value="NZ_JAUEOZ010000001.1"/>
</dbReference>
<dbReference type="Gene3D" id="3.40.50.2000">
    <property type="entry name" value="Glycogen Phosphorylase B"/>
    <property type="match status" value="2"/>
</dbReference>
<dbReference type="CDD" id="cd03801">
    <property type="entry name" value="GT4_PimA-like"/>
    <property type="match status" value="1"/>
</dbReference>
<organism evidence="2 3">
    <name type="scientific">Vibrio agarivorans</name>
    <dbReference type="NCBI Taxonomy" id="153622"/>
    <lineage>
        <taxon>Bacteria</taxon>
        <taxon>Pseudomonadati</taxon>
        <taxon>Pseudomonadota</taxon>
        <taxon>Gammaproteobacteria</taxon>
        <taxon>Vibrionales</taxon>
        <taxon>Vibrionaceae</taxon>
        <taxon>Vibrio</taxon>
    </lineage>
</organism>
<dbReference type="Proteomes" id="UP001169719">
    <property type="component" value="Unassembled WGS sequence"/>
</dbReference>
<dbReference type="PANTHER" id="PTHR12526">
    <property type="entry name" value="GLYCOSYLTRANSFERASE"/>
    <property type="match status" value="1"/>
</dbReference>
<dbReference type="SUPFAM" id="SSF53756">
    <property type="entry name" value="UDP-Glycosyltransferase/glycogen phosphorylase"/>
    <property type="match status" value="1"/>
</dbReference>
<reference evidence="2" key="1">
    <citation type="submission" date="2024-05" db="EMBL/GenBank/DDBJ databases">
        <title>Genome Sequences of Four Agar- Degrading Marine Bacteria.</title>
        <authorList>
            <person name="Phillips E.K."/>
            <person name="Shaffer J.C."/>
            <person name="Henson M.W."/>
            <person name="Temperton B."/>
            <person name="Thrash C.J."/>
            <person name="Martin M.O."/>
        </authorList>
    </citation>
    <scope>NUCLEOTIDE SEQUENCE</scope>
    <source>
        <strain evidence="2">EKP203</strain>
    </source>
</reference>
<dbReference type="Pfam" id="PF13439">
    <property type="entry name" value="Glyco_transf_4"/>
    <property type="match status" value="1"/>
</dbReference>
<keyword evidence="2" id="KW-0808">Transferase</keyword>
<dbReference type="Pfam" id="PF13692">
    <property type="entry name" value="Glyco_trans_1_4"/>
    <property type="match status" value="1"/>
</dbReference>
<dbReference type="InterPro" id="IPR028098">
    <property type="entry name" value="Glyco_trans_4-like_N"/>
</dbReference>